<evidence type="ECO:0000256" key="5">
    <source>
        <dbReference type="ARBA" id="ARBA00023239"/>
    </source>
</evidence>
<keyword evidence="14" id="KW-1185">Reference proteome</keyword>
<feature type="domain" description="Tetrapyrrole biosynthesis uroporphyrinogen III synthase" evidence="12">
    <location>
        <begin position="88"/>
        <end position="264"/>
    </location>
</feature>
<keyword evidence="5 13" id="KW-0456">Lyase</keyword>
<dbReference type="PANTHER" id="PTHR12390">
    <property type="entry name" value="UROPORPHYRINOGEN III SYNTHASE"/>
    <property type="match status" value="1"/>
</dbReference>
<evidence type="ECO:0000256" key="2">
    <source>
        <dbReference type="ARBA" id="ARBA00008133"/>
    </source>
</evidence>
<comment type="pathway">
    <text evidence="1">Porphyrin-containing compound metabolism; protoporphyrin-IX biosynthesis; coproporphyrinogen-III from 5-aminolevulinate: step 3/4.</text>
</comment>
<dbReference type="GO" id="GO:0004852">
    <property type="term" value="F:uroporphyrinogen-III synthase activity"/>
    <property type="evidence" value="ECO:0007669"/>
    <property type="project" value="UniProtKB-EC"/>
</dbReference>
<dbReference type="SUPFAM" id="SSF69618">
    <property type="entry name" value="HemD-like"/>
    <property type="match status" value="1"/>
</dbReference>
<evidence type="ECO:0000256" key="6">
    <source>
        <dbReference type="ARBA" id="ARBA00023244"/>
    </source>
</evidence>
<proteinExistence type="inferred from homology"/>
<name>A0A8S3U3Z0_MYTED</name>
<reference evidence="13" key="1">
    <citation type="submission" date="2021-03" db="EMBL/GenBank/DDBJ databases">
        <authorList>
            <person name="Bekaert M."/>
        </authorList>
    </citation>
    <scope>NUCLEOTIDE SEQUENCE</scope>
</reference>
<dbReference type="Proteomes" id="UP000683360">
    <property type="component" value="Unassembled WGS sequence"/>
</dbReference>
<comment type="function">
    <text evidence="11">Catalyzes cyclization of the linear tetrapyrrole, hydroxymethylbilane, to the macrocyclic uroporphyrinogen III, the branch point for the various sub-pathways leading to the wide diversity of porphyrins. Porphyrins act as cofactors for a multitude of enzymes that perform a variety of processes within the cell such as methionine synthesis (vitamin B12) or oxygen transport (heme).</text>
</comment>
<evidence type="ECO:0000313" key="14">
    <source>
        <dbReference type="Proteomes" id="UP000683360"/>
    </source>
</evidence>
<evidence type="ECO:0000256" key="7">
    <source>
        <dbReference type="ARBA" id="ARBA00031702"/>
    </source>
</evidence>
<keyword evidence="4" id="KW-0350">Heme biosynthesis</keyword>
<comment type="catalytic activity">
    <reaction evidence="10">
        <text>hydroxymethylbilane = uroporphyrinogen III + H2O</text>
        <dbReference type="Rhea" id="RHEA:18965"/>
        <dbReference type="ChEBI" id="CHEBI:15377"/>
        <dbReference type="ChEBI" id="CHEBI:57308"/>
        <dbReference type="ChEBI" id="CHEBI:57845"/>
        <dbReference type="EC" id="4.2.1.75"/>
    </reaction>
</comment>
<dbReference type="CDD" id="cd06578">
    <property type="entry name" value="HemD"/>
    <property type="match status" value="1"/>
</dbReference>
<keyword evidence="6" id="KW-0627">Porphyrin biosynthesis</keyword>
<dbReference type="PANTHER" id="PTHR12390:SF0">
    <property type="entry name" value="UROPORPHYRINOGEN-III SYNTHASE"/>
    <property type="match status" value="1"/>
</dbReference>
<dbReference type="Gene3D" id="3.40.50.10090">
    <property type="match status" value="1"/>
</dbReference>
<evidence type="ECO:0000256" key="1">
    <source>
        <dbReference type="ARBA" id="ARBA00004772"/>
    </source>
</evidence>
<dbReference type="EC" id="4.2.1.75" evidence="3"/>
<evidence type="ECO:0000256" key="9">
    <source>
        <dbReference type="ARBA" id="ARBA00040167"/>
    </source>
</evidence>
<sequence>MPEASELCKDETDDFLNYNISSECVILTNIGFLFTFVTFDTCHLSLFQLHIQWTRRYEKDILYGMALEEEGKRKFILLLKSPTEGGIDQYHKTLESEGYNPVSVPVLKFNFINIDEYSDRLSNYTSYCSIVFTSQQAVKATQEVIQSWKEGKQSELVKSLTCYVVGKATAKTARQLGFSPNGEESGNADNLCDCILLERDESEERTILFPCSNIRKDTIIERLCSKGIPVEELNVYETVHRDDITDEGKPFAVVFFSPSGVQALKKNNLLEILKSSKVGF</sequence>
<dbReference type="InterPro" id="IPR039793">
    <property type="entry name" value="UROS/Hem4"/>
</dbReference>
<evidence type="ECO:0000256" key="10">
    <source>
        <dbReference type="ARBA" id="ARBA00048617"/>
    </source>
</evidence>
<dbReference type="OrthoDB" id="5595751at2759"/>
<dbReference type="GO" id="GO:0006785">
    <property type="term" value="P:heme B biosynthetic process"/>
    <property type="evidence" value="ECO:0007669"/>
    <property type="project" value="UniProtKB-ARBA"/>
</dbReference>
<evidence type="ECO:0000256" key="4">
    <source>
        <dbReference type="ARBA" id="ARBA00023133"/>
    </source>
</evidence>
<dbReference type="InterPro" id="IPR036108">
    <property type="entry name" value="4pyrrol_syn_uPrphyn_synt_sf"/>
</dbReference>
<organism evidence="13 14">
    <name type="scientific">Mytilus edulis</name>
    <name type="common">Blue mussel</name>
    <dbReference type="NCBI Taxonomy" id="6550"/>
    <lineage>
        <taxon>Eukaryota</taxon>
        <taxon>Metazoa</taxon>
        <taxon>Spiralia</taxon>
        <taxon>Lophotrochozoa</taxon>
        <taxon>Mollusca</taxon>
        <taxon>Bivalvia</taxon>
        <taxon>Autobranchia</taxon>
        <taxon>Pteriomorphia</taxon>
        <taxon>Mytilida</taxon>
        <taxon>Mytiloidea</taxon>
        <taxon>Mytilidae</taxon>
        <taxon>Mytilinae</taxon>
        <taxon>Mytilus</taxon>
    </lineage>
</organism>
<evidence type="ECO:0000313" key="13">
    <source>
        <dbReference type="EMBL" id="CAG2240615.1"/>
    </source>
</evidence>
<comment type="caution">
    <text evidence="13">The sequence shown here is derived from an EMBL/GenBank/DDBJ whole genome shotgun (WGS) entry which is preliminary data.</text>
</comment>
<dbReference type="Pfam" id="PF02602">
    <property type="entry name" value="HEM4"/>
    <property type="match status" value="1"/>
</dbReference>
<evidence type="ECO:0000259" key="12">
    <source>
        <dbReference type="Pfam" id="PF02602"/>
    </source>
</evidence>
<comment type="similarity">
    <text evidence="2">Belongs to the uroporphyrinogen-III synthase family.</text>
</comment>
<protein>
    <recommendedName>
        <fullName evidence="9">Uroporphyrinogen-III synthase</fullName>
        <ecNumber evidence="3">4.2.1.75</ecNumber>
    </recommendedName>
    <alternativeName>
        <fullName evidence="8">Hydroxymethylbilane hydrolyase [cyclizing]</fullName>
    </alternativeName>
    <alternativeName>
        <fullName evidence="7">Uroporphyrinogen-III cosynthase</fullName>
    </alternativeName>
</protein>
<dbReference type="GO" id="GO:0006780">
    <property type="term" value="P:uroporphyrinogen III biosynthetic process"/>
    <property type="evidence" value="ECO:0007669"/>
    <property type="project" value="InterPro"/>
</dbReference>
<gene>
    <name evidence="13" type="ORF">MEDL_52894</name>
</gene>
<evidence type="ECO:0000256" key="3">
    <source>
        <dbReference type="ARBA" id="ARBA00013109"/>
    </source>
</evidence>
<dbReference type="AlphaFoldDB" id="A0A8S3U3Z0"/>
<evidence type="ECO:0000256" key="11">
    <source>
        <dbReference type="ARBA" id="ARBA00060039"/>
    </source>
</evidence>
<dbReference type="FunFam" id="3.40.50.10090:FF:000003">
    <property type="entry name" value="uroporphyrinogen-III synthase"/>
    <property type="match status" value="1"/>
</dbReference>
<accession>A0A8S3U3Z0</accession>
<dbReference type="EMBL" id="CAJPWZ010002568">
    <property type="protein sequence ID" value="CAG2240615.1"/>
    <property type="molecule type" value="Genomic_DNA"/>
</dbReference>
<dbReference type="InterPro" id="IPR003754">
    <property type="entry name" value="4pyrrol_synth_uPrphyn_synth"/>
</dbReference>
<dbReference type="GO" id="GO:0005829">
    <property type="term" value="C:cytosol"/>
    <property type="evidence" value="ECO:0007669"/>
    <property type="project" value="TreeGrafter"/>
</dbReference>
<evidence type="ECO:0000256" key="8">
    <source>
        <dbReference type="ARBA" id="ARBA00032649"/>
    </source>
</evidence>